<feature type="region of interest" description="Disordered" evidence="4">
    <location>
        <begin position="463"/>
        <end position="727"/>
    </location>
</feature>
<feature type="compositionally biased region" description="Pro residues" evidence="4">
    <location>
        <begin position="955"/>
        <end position="976"/>
    </location>
</feature>
<feature type="region of interest" description="Disordered" evidence="4">
    <location>
        <begin position="419"/>
        <end position="449"/>
    </location>
</feature>
<feature type="compositionally biased region" description="Polar residues" evidence="4">
    <location>
        <begin position="688"/>
        <end position="701"/>
    </location>
</feature>
<dbReference type="Gene3D" id="1.20.58.2220">
    <property type="entry name" value="Formin, FH2 domain"/>
    <property type="match status" value="1"/>
</dbReference>
<feature type="compositionally biased region" description="Polar residues" evidence="4">
    <location>
        <begin position="655"/>
        <end position="664"/>
    </location>
</feature>
<feature type="compositionally biased region" description="Polar residues" evidence="4">
    <location>
        <begin position="501"/>
        <end position="518"/>
    </location>
</feature>
<organism evidence="7 8">
    <name type="scientific">Cuscuta europaea</name>
    <name type="common">European dodder</name>
    <dbReference type="NCBI Taxonomy" id="41803"/>
    <lineage>
        <taxon>Eukaryota</taxon>
        <taxon>Viridiplantae</taxon>
        <taxon>Streptophyta</taxon>
        <taxon>Embryophyta</taxon>
        <taxon>Tracheophyta</taxon>
        <taxon>Spermatophyta</taxon>
        <taxon>Magnoliopsida</taxon>
        <taxon>eudicotyledons</taxon>
        <taxon>Gunneridae</taxon>
        <taxon>Pentapetalae</taxon>
        <taxon>asterids</taxon>
        <taxon>lamiids</taxon>
        <taxon>Solanales</taxon>
        <taxon>Convolvulaceae</taxon>
        <taxon>Cuscuteae</taxon>
        <taxon>Cuscuta</taxon>
        <taxon>Cuscuta subgen. Cuscuta</taxon>
    </lineage>
</organism>
<dbReference type="InterPro" id="IPR035892">
    <property type="entry name" value="C2_domain_sf"/>
</dbReference>
<evidence type="ECO:0000313" key="8">
    <source>
        <dbReference type="Proteomes" id="UP001152484"/>
    </source>
</evidence>
<gene>
    <name evidence="7" type="ORF">CEURO_LOCUS10394</name>
</gene>
<dbReference type="SMART" id="SM00498">
    <property type="entry name" value="FH2"/>
    <property type="match status" value="1"/>
</dbReference>
<feature type="region of interest" description="Disordered" evidence="4">
    <location>
        <begin position="1524"/>
        <end position="1544"/>
    </location>
</feature>
<feature type="compositionally biased region" description="Pro residues" evidence="4">
    <location>
        <begin position="1015"/>
        <end position="1028"/>
    </location>
</feature>
<feature type="region of interest" description="Disordered" evidence="4">
    <location>
        <begin position="1010"/>
        <end position="1036"/>
    </location>
</feature>
<evidence type="ECO:0000259" key="6">
    <source>
        <dbReference type="PROSITE" id="PS51444"/>
    </source>
</evidence>
<feature type="compositionally biased region" description="Polar residues" evidence="4">
    <location>
        <begin position="463"/>
        <end position="481"/>
    </location>
</feature>
<dbReference type="OrthoDB" id="1302711at2759"/>
<dbReference type="Pfam" id="PF10409">
    <property type="entry name" value="PTEN_C2"/>
    <property type="match status" value="1"/>
</dbReference>
<dbReference type="SMART" id="SM01326">
    <property type="entry name" value="PTEN_C2"/>
    <property type="match status" value="1"/>
</dbReference>
<evidence type="ECO:0000256" key="1">
    <source>
        <dbReference type="ARBA" id="ARBA00006468"/>
    </source>
</evidence>
<evidence type="ECO:0000256" key="2">
    <source>
        <dbReference type="ARBA" id="ARBA00022912"/>
    </source>
</evidence>
<sequence length="1879" mass="203750">MALFRRFFYRKPPDRLLEISERVYVFDCCFSTKVLDDNEYKTYLGGIVAQLHDYYTDASFMVFNFKERDRRSPISDIMSQYTMTVMDYPLQHEGYPVLPLEMIHHFLRSCESWLSLESQQNVLLVHCETGGWPLLAFMLACLLLYRKQYTGEQKTLEMVYKQAPRELVYLLSPLNPLQSQLRYLQYISRRSFGLDWPPSDTLLALDCIILRFLPLYNNGRGCRPVVRVYGQDPSLLKSNKTSTLLSSTSKITKHSRLYTQEECELVKLDVHCRLQGDIVLECVHLDDDLVKEEMMFRVMFHTAFIRSNVLILTRDEIDIFWDLKDRFSREFRVEVLFVDADAVPSIFTTEELSEDASETSEASLEEFFEVEEIFSSIVDGQEGRDSSDDSSVGESGQVDNESYDVVWKEEPEQHSFLDCASDEGNQRHDGVIGSDYQASKSSPVPNGNEELVSINMFPELSCTSEGSQTAYQSVQRTQNEGENNKDRQTTPLQNSERHGSTQKIEADSNNQQFYNVSLVSLPPGHSEHAADASPEKQSLAKSVDRDTNTDKDRAPTLKLEMHGPKQRMDAEGNMLQSDNDNVHPASPKNLPLDNSDHSADASPKKQALAKSVIGDNNQDKEITPLHKLEKQGFQQKMDADSNKLQFDNIPPEQPLANSEPSSDASPKKQPQAKSDDGDNNQDKERTPTQKLKMQSSQQTDGDNNKLHSDNVPPAFTKKQPLATSEPLKDAFGVKNTLKQMDSYEGSWTNLIYKSYPLLRNYSAPPSLDLAKDFQSGGKSESQSPHAFPETPDAINDTTGMTGRLAKHFSCPASLDTSINQIAPIIVSSTSLSNGCQVQQVHLPPPPPPPPPPPLSSWHTSSLLSQAPYKRLVQISSPTTLHLPQHMSSSTTVSSLCLTPSPPPLPTFPLFSTCATVSTISPPPPPPTRQPLPLPQTVVASETTPCRKCFELLPSTPTPSPLPPPPPPPPPPSPPPASTSAESAFRALPTSSPPTPSLGWTNVSCYTSSIVVSSSPPLPPPPPPPPPPLYSSSIMKSTTASLSTTTCPISLSPICSPTFSPTILPLGSFIGEKLPSPHLLHGAPQFPSSQPLPTSHVAPPPPLPPSPSSQSASTPHRSPQPPPMNTPPKPPPLPTLHISLPPSPLTIGMPPSSPSHAICKAPTPPPPPPRLPPKLLALSHPKGGAVVSPPLSSGACPPPPPPPPPTAIRNVSPLPPQNLIEAPKSPQPQHSGAPVPPPPLHGEASLVLPTKGIRAPPPPPPPALVGGGVRPHLQSPSVGLPLSTPPPILRRTPLPPSPSSGIAPPPPPPPRAGEPILSPPPAAPPPPPPPGGGREPNAPPPGAPPPPPPPILGRTPPPPPPSSGVAPPPPPPPRAGEPILSPSPGAPPPPPPPGGGRKPNAPPPSGAPLGPPPIPGPGSHHPTGSRGPPPPPGAPGTPLPPGAPRPPGGAPPPPGRGLPSGRGRGTSGRGLAGAVRRSTLKPLHWSKVTRALQGSLWEELQRHGEPQIAPEFDVSEIETLFSAVVPKSDKDKSGGKQKSAGSKPDKVHLIDLRRANNTEIMLTKVKMPLPDMVSAALAMDESVLDADQVENLIKFCPTKEEIELLKNYTGDKEMLGKCEQFFLELMKVPRVESKLRVFLFKIQFNTQVSDFRKSLTIVNSACEEVRNSVKLKDIMKKILYLGNTLNQGTARGSAVGFKLDSLLKLSDTRANNRMTLMHYLCKALAQKSPSLMDFHVDFVSLEASSKIQLKALADEMQTITKGLEKVKQERIASENDGPVSETFRKTLKEFIGAAEAEVTSLTNLYAVAGRNADALALYFGEDPARCPFEQVATTLLNFTRLFQKSHEENLKQAELEKKKAQKEAETENAKETNHTETQTD</sequence>
<feature type="compositionally biased region" description="Pro residues" evidence="4">
    <location>
        <begin position="842"/>
        <end position="854"/>
    </location>
</feature>
<evidence type="ECO:0000256" key="3">
    <source>
        <dbReference type="RuleBase" id="RU361260"/>
    </source>
</evidence>
<feature type="domain" description="FH2" evidence="6">
    <location>
        <begin position="1469"/>
        <end position="1867"/>
    </location>
</feature>
<keyword evidence="2" id="KW-0378">Hydrolase</keyword>
<dbReference type="InterPro" id="IPR014020">
    <property type="entry name" value="Tensin_C2-dom"/>
</dbReference>
<feature type="compositionally biased region" description="Basic and acidic residues" evidence="4">
    <location>
        <begin position="1851"/>
        <end position="1873"/>
    </location>
</feature>
<dbReference type="InterPro" id="IPR042201">
    <property type="entry name" value="FH2_Formin_sf"/>
</dbReference>
<dbReference type="Pfam" id="PF02181">
    <property type="entry name" value="FH2"/>
    <property type="match status" value="1"/>
</dbReference>
<feature type="compositionally biased region" description="Basic and acidic residues" evidence="4">
    <location>
        <begin position="673"/>
        <end position="687"/>
    </location>
</feature>
<feature type="compositionally biased region" description="Pro residues" evidence="4">
    <location>
        <begin position="1282"/>
        <end position="1374"/>
    </location>
</feature>
<dbReference type="SUPFAM" id="SSF49562">
    <property type="entry name" value="C2 domain (Calcium/lipid-binding domain, CaLB)"/>
    <property type="match status" value="1"/>
</dbReference>
<proteinExistence type="inferred from homology"/>
<feature type="domain" description="C2 tensin-type" evidence="5">
    <location>
        <begin position="200"/>
        <end position="340"/>
    </location>
</feature>
<accession>A0A9P0Z6H2</accession>
<dbReference type="PROSITE" id="PS51444">
    <property type="entry name" value="FH2"/>
    <property type="match status" value="1"/>
</dbReference>
<dbReference type="InterPro" id="IPR015425">
    <property type="entry name" value="FH2_Formin"/>
</dbReference>
<feature type="region of interest" description="Disordered" evidence="4">
    <location>
        <begin position="379"/>
        <end position="400"/>
    </location>
</feature>
<feature type="compositionally biased region" description="Pro residues" evidence="4">
    <location>
        <begin position="1383"/>
        <end position="1415"/>
    </location>
</feature>
<feature type="region of interest" description="Disordered" evidence="4">
    <location>
        <begin position="1851"/>
        <end position="1879"/>
    </location>
</feature>
<feature type="region of interest" description="Disordered" evidence="4">
    <location>
        <begin position="1065"/>
        <end position="1477"/>
    </location>
</feature>
<feature type="compositionally biased region" description="Pro residues" evidence="4">
    <location>
        <begin position="1117"/>
        <end position="1133"/>
    </location>
</feature>
<dbReference type="PANTHER" id="PTHR45733">
    <property type="entry name" value="FORMIN-J"/>
    <property type="match status" value="1"/>
</dbReference>
<dbReference type="SUPFAM" id="SSF101447">
    <property type="entry name" value="Formin homology 2 domain (FH2 domain)"/>
    <property type="match status" value="1"/>
</dbReference>
<dbReference type="InterPro" id="IPR029021">
    <property type="entry name" value="Prot-tyrosine_phosphatase-like"/>
</dbReference>
<evidence type="ECO:0000313" key="7">
    <source>
        <dbReference type="EMBL" id="CAH9088202.1"/>
    </source>
</evidence>
<feature type="compositionally biased region" description="Pro residues" evidence="4">
    <location>
        <begin position="1097"/>
        <end position="1106"/>
    </location>
</feature>
<dbReference type="InterPro" id="IPR051144">
    <property type="entry name" value="Formin_homology_domain"/>
</dbReference>
<feature type="compositionally biased region" description="Polar residues" evidence="4">
    <location>
        <begin position="436"/>
        <end position="445"/>
    </location>
</feature>
<dbReference type="Gene3D" id="2.60.40.1110">
    <property type="match status" value="1"/>
</dbReference>
<protein>
    <recommendedName>
        <fullName evidence="3">Formin-like protein</fullName>
    </recommendedName>
</protein>
<evidence type="ECO:0000259" key="5">
    <source>
        <dbReference type="PROSITE" id="PS51182"/>
    </source>
</evidence>
<feature type="compositionally biased region" description="Gly residues" evidence="4">
    <location>
        <begin position="1457"/>
        <end position="1470"/>
    </location>
</feature>
<feature type="compositionally biased region" description="Pro residues" evidence="4">
    <location>
        <begin position="1426"/>
        <end position="1455"/>
    </location>
</feature>
<keyword evidence="8" id="KW-1185">Reference proteome</keyword>
<dbReference type="PROSITE" id="PS51182">
    <property type="entry name" value="C2_TENSIN"/>
    <property type="match status" value="1"/>
</dbReference>
<feature type="compositionally biased region" description="Basic and acidic residues" evidence="4">
    <location>
        <begin position="617"/>
        <end position="630"/>
    </location>
</feature>
<comment type="similarity">
    <text evidence="1">Belongs to the formin-like family. Class-II subfamily.</text>
</comment>
<dbReference type="PANTHER" id="PTHR45733:SF10">
    <property type="entry name" value="FORMIN-LIKE PROTEIN 15A-RELATED"/>
    <property type="match status" value="1"/>
</dbReference>
<feature type="compositionally biased region" description="Low complexity" evidence="4">
    <location>
        <begin position="1416"/>
        <end position="1425"/>
    </location>
</feature>
<dbReference type="GO" id="GO:0004721">
    <property type="term" value="F:phosphoprotein phosphatase activity"/>
    <property type="evidence" value="ECO:0007669"/>
    <property type="project" value="UniProtKB-KW"/>
</dbReference>
<keyword evidence="2" id="KW-0904">Protein phosphatase</keyword>
<feature type="compositionally biased region" description="Basic and acidic residues" evidence="4">
    <location>
        <begin position="525"/>
        <end position="534"/>
    </location>
</feature>
<feature type="region of interest" description="Disordered" evidence="4">
    <location>
        <begin position="836"/>
        <end position="856"/>
    </location>
</feature>
<name>A0A9P0Z6H2_CUSEU</name>
<feature type="compositionally biased region" description="Basic and acidic residues" evidence="4">
    <location>
        <begin position="594"/>
        <end position="603"/>
    </location>
</feature>
<feature type="compositionally biased region" description="Pro residues" evidence="4">
    <location>
        <begin position="1161"/>
        <end position="1171"/>
    </location>
</feature>
<evidence type="ECO:0000256" key="4">
    <source>
        <dbReference type="SAM" id="MobiDB-lite"/>
    </source>
</evidence>
<feature type="region of interest" description="Disordered" evidence="4">
    <location>
        <begin position="769"/>
        <end position="799"/>
    </location>
</feature>
<reference evidence="7" key="1">
    <citation type="submission" date="2022-07" db="EMBL/GenBank/DDBJ databases">
        <authorList>
            <person name="Macas J."/>
            <person name="Novak P."/>
            <person name="Neumann P."/>
        </authorList>
    </citation>
    <scope>NUCLEOTIDE SEQUENCE</scope>
</reference>
<dbReference type="Proteomes" id="UP001152484">
    <property type="component" value="Unassembled WGS sequence"/>
</dbReference>
<dbReference type="EMBL" id="CAMAPE010000019">
    <property type="protein sequence ID" value="CAH9088202.1"/>
    <property type="molecule type" value="Genomic_DNA"/>
</dbReference>
<comment type="caution">
    <text evidence="7">The sequence shown here is derived from an EMBL/GenBank/DDBJ whole genome shotgun (WGS) entry which is preliminary data.</text>
</comment>
<feature type="compositionally biased region" description="Basic and acidic residues" evidence="4">
    <location>
        <begin position="542"/>
        <end position="570"/>
    </location>
</feature>
<feature type="compositionally biased region" description="Pro residues" evidence="4">
    <location>
        <begin position="1195"/>
        <end position="1205"/>
    </location>
</feature>
<dbReference type="SUPFAM" id="SSF52799">
    <property type="entry name" value="(Phosphotyrosine protein) phosphatases II"/>
    <property type="match status" value="1"/>
</dbReference>
<feature type="region of interest" description="Disordered" evidence="4">
    <location>
        <begin position="949"/>
        <end position="998"/>
    </location>
</feature>
<dbReference type="Gene3D" id="3.90.190.10">
    <property type="entry name" value="Protein tyrosine phosphatase superfamily"/>
    <property type="match status" value="1"/>
</dbReference>
<feature type="compositionally biased region" description="Low complexity" evidence="4">
    <location>
        <begin position="1107"/>
        <end position="1116"/>
    </location>
</feature>